<evidence type="ECO:0000313" key="1">
    <source>
        <dbReference type="EMBL" id="KAJ8127087.1"/>
    </source>
</evidence>
<keyword evidence="2" id="KW-1185">Reference proteome</keyword>
<accession>A0ACC2JHZ8</accession>
<organism evidence="1 2">
    <name type="scientific">Lasiodiplodia mahajangana</name>
    <dbReference type="NCBI Taxonomy" id="1108764"/>
    <lineage>
        <taxon>Eukaryota</taxon>
        <taxon>Fungi</taxon>
        <taxon>Dikarya</taxon>
        <taxon>Ascomycota</taxon>
        <taxon>Pezizomycotina</taxon>
        <taxon>Dothideomycetes</taxon>
        <taxon>Dothideomycetes incertae sedis</taxon>
        <taxon>Botryosphaeriales</taxon>
        <taxon>Botryosphaeriaceae</taxon>
        <taxon>Lasiodiplodia</taxon>
    </lineage>
</organism>
<name>A0ACC2JHZ8_9PEZI</name>
<sequence>MPGMICADSMQHIYKNGEESDGLAAEAGCSKAPRADKMSWDRFKDILYDLYMLQAKTLPEVMKTMLDQHNFERSYQLGEKWGWKKYNQAGVKPPPARINKSRRSSSPGKQRELPDASGVRERDSTPLQEQLSRVFADPWLDNRYYSAVQIYAILLRRYSETPSAPSRYKNWDNIAKSTIGFHPVGILLIMSSLIVTIATSEWRSDLNRTPLPSDFEIAKLGIDAASRWENTTLVAEFCEEFKDILKDDNTIRDAIQKYIAHNWPKIPANNFLEVEQVHLDEGWSAVAWHGATEDQALLPSEDINNFTGYQSNEMEQSISLVGYY</sequence>
<dbReference type="EMBL" id="JAPUUL010001562">
    <property type="protein sequence ID" value="KAJ8127087.1"/>
    <property type="molecule type" value="Genomic_DNA"/>
</dbReference>
<protein>
    <submittedName>
        <fullName evidence="1">Uncharacterized protein</fullName>
    </submittedName>
</protein>
<gene>
    <name evidence="1" type="ORF">O1611_g6549</name>
</gene>
<proteinExistence type="predicted"/>
<comment type="caution">
    <text evidence="1">The sequence shown here is derived from an EMBL/GenBank/DDBJ whole genome shotgun (WGS) entry which is preliminary data.</text>
</comment>
<reference evidence="1" key="1">
    <citation type="submission" date="2022-12" db="EMBL/GenBank/DDBJ databases">
        <title>Genome Sequence of Lasiodiplodia mahajangana.</title>
        <authorList>
            <person name="Buettner E."/>
        </authorList>
    </citation>
    <scope>NUCLEOTIDE SEQUENCE</scope>
    <source>
        <strain evidence="1">VT137</strain>
    </source>
</reference>
<dbReference type="Proteomes" id="UP001153332">
    <property type="component" value="Unassembled WGS sequence"/>
</dbReference>
<evidence type="ECO:0000313" key="2">
    <source>
        <dbReference type="Proteomes" id="UP001153332"/>
    </source>
</evidence>